<evidence type="ECO:0000313" key="1">
    <source>
        <dbReference type="EMBL" id="SJL11636.1"/>
    </source>
</evidence>
<accession>A0A284RSA0</accession>
<dbReference type="EMBL" id="FUEG01000014">
    <property type="protein sequence ID" value="SJL11636.1"/>
    <property type="molecule type" value="Genomic_DNA"/>
</dbReference>
<reference evidence="2" key="1">
    <citation type="journal article" date="2017" name="Nat. Ecol. Evol.">
        <title>Genome expansion and lineage-specific genetic innovations in the forest pathogenic fungi Armillaria.</title>
        <authorList>
            <person name="Sipos G."/>
            <person name="Prasanna A.N."/>
            <person name="Walter M.C."/>
            <person name="O'Connor E."/>
            <person name="Balint B."/>
            <person name="Krizsan K."/>
            <person name="Kiss B."/>
            <person name="Hess J."/>
            <person name="Varga T."/>
            <person name="Slot J."/>
            <person name="Riley R."/>
            <person name="Boka B."/>
            <person name="Rigling D."/>
            <person name="Barry K."/>
            <person name="Lee J."/>
            <person name="Mihaltcheva S."/>
            <person name="LaButti K."/>
            <person name="Lipzen A."/>
            <person name="Waldron R."/>
            <person name="Moloney N.M."/>
            <person name="Sperisen C."/>
            <person name="Kredics L."/>
            <person name="Vagvoelgyi C."/>
            <person name="Patrignani A."/>
            <person name="Fitzpatrick D."/>
            <person name="Nagy I."/>
            <person name="Doyle S."/>
            <person name="Anderson J.B."/>
            <person name="Grigoriev I.V."/>
            <person name="Gueldener U."/>
            <person name="Muensterkoetter M."/>
            <person name="Nagy L.G."/>
        </authorList>
    </citation>
    <scope>NUCLEOTIDE SEQUENCE [LARGE SCALE GENOMIC DNA]</scope>
    <source>
        <strain evidence="2">C18/9</strain>
    </source>
</reference>
<keyword evidence="2" id="KW-1185">Reference proteome</keyword>
<proteinExistence type="predicted"/>
<evidence type="ECO:0000313" key="2">
    <source>
        <dbReference type="Proteomes" id="UP000219338"/>
    </source>
</evidence>
<dbReference type="Proteomes" id="UP000219338">
    <property type="component" value="Unassembled WGS sequence"/>
</dbReference>
<organism evidence="1 2">
    <name type="scientific">Armillaria ostoyae</name>
    <name type="common">Armillaria root rot fungus</name>
    <dbReference type="NCBI Taxonomy" id="47428"/>
    <lineage>
        <taxon>Eukaryota</taxon>
        <taxon>Fungi</taxon>
        <taxon>Dikarya</taxon>
        <taxon>Basidiomycota</taxon>
        <taxon>Agaricomycotina</taxon>
        <taxon>Agaricomycetes</taxon>
        <taxon>Agaricomycetidae</taxon>
        <taxon>Agaricales</taxon>
        <taxon>Marasmiineae</taxon>
        <taxon>Physalacriaceae</taxon>
        <taxon>Armillaria</taxon>
    </lineage>
</organism>
<dbReference type="OrthoDB" id="2919606at2759"/>
<protein>
    <submittedName>
        <fullName evidence="1">Uncharacterized protein</fullName>
    </submittedName>
</protein>
<name>A0A284RSA0_ARMOS</name>
<gene>
    <name evidence="1" type="ORF">ARMOST_15042</name>
</gene>
<dbReference type="AlphaFoldDB" id="A0A284RSA0"/>
<sequence length="179" mass="20770">MVLILLRSFEHFSFSFVRSVTPSNLNYLPLFQITISYLCNMSVTQTDATADAPPEILFQRSSRSRSTQTALSSPLMFEQARGCMEECRRWRDTVLSDPFIWDHLVANVAWPVEEFPLLDIPSTIRYGPDGVDFTKEVQRLRKRHLRQGQNKLISFVCAYYISNTQEVAHARWPYGNRES</sequence>